<organism evidence="2 3">
    <name type="scientific">SARS coronavirus ZJ0301</name>
    <dbReference type="NCBI Taxonomy" id="344702"/>
    <lineage>
        <taxon>Viruses</taxon>
        <taxon>Riboviria</taxon>
        <taxon>Orthornavirae</taxon>
        <taxon>Pisuviricota</taxon>
        <taxon>Pisoniviricetes</taxon>
        <taxon>Nidovirales</taxon>
        <taxon>Cornidovirineae</taxon>
        <taxon>Coronaviridae</taxon>
        <taxon>Orthocoronavirinae</taxon>
        <taxon>Betacoronavirus</taxon>
        <taxon>Sarbecovirus</taxon>
        <taxon>Betacoronavirus pandemicum</taxon>
        <taxon>Severe acute respiratory syndrome coronavirus</taxon>
    </lineage>
</organism>
<evidence type="ECO:0000256" key="1">
    <source>
        <dbReference type="SAM" id="Phobius"/>
    </source>
</evidence>
<sequence length="61" mass="6683">MSMQMEAVASARLTIGIVSIVTHFALVVHSLVMKLLVICHSSLKDQSTLLTSHRILLIVLL</sequence>
<protein>
    <submittedName>
        <fullName evidence="2">Putative transmembrane protein 1f</fullName>
    </submittedName>
</protein>
<evidence type="ECO:0000313" key="3">
    <source>
        <dbReference type="Proteomes" id="UP000163176"/>
    </source>
</evidence>
<feature type="transmembrane region" description="Helical" evidence="1">
    <location>
        <begin position="12"/>
        <end position="37"/>
    </location>
</feature>
<keyword evidence="1 2" id="KW-0812">Transmembrane</keyword>
<dbReference type="EMBL" id="DQ182595">
    <property type="protein sequence ID" value="ABA02253.1"/>
    <property type="molecule type" value="Genomic_RNA"/>
</dbReference>
<reference evidence="2 3" key="3">
    <citation type="journal article" date="2005" name="FEBS Lett.">
        <title>Molecular evolution and multilocus sequence typing of 145 strains of SARS-CoV.</title>
        <authorList>
            <person name="Wang Z.G."/>
            <person name="Zheng Z.H."/>
            <person name="Shang L."/>
            <person name="Li L.J."/>
            <person name="Cong L.M."/>
            <person name="Feng M.G."/>
            <person name="Luo Y."/>
            <person name="Cheng S.Y."/>
            <person name="Zhang Y.J."/>
            <person name="Ru M.G."/>
            <person name="Wang Z.X."/>
            <person name="Bao Q.Y."/>
        </authorList>
    </citation>
    <scope>NUCLEOTIDE SEQUENCE [LARGE SCALE GENOMIC DNA]</scope>
    <source>
        <strain evidence="2">ZJ0301</strain>
    </source>
</reference>
<accession>Q3S2D9</accession>
<dbReference type="Proteomes" id="UP000163176">
    <property type="component" value="Segment"/>
</dbReference>
<name>Q3S2D9_SARS</name>
<keyword evidence="1" id="KW-1133">Transmembrane helix</keyword>
<proteinExistence type="predicted"/>
<reference evidence="2 3" key="2">
    <citation type="journal article" date="2004" name="Chin. Med. J.">
        <title>Molecular biological analysis of genotyping and phylogeny of severe acute respiratory syndrome associated coronavirus.</title>
        <authorList>
            <person name="Wang Z.G."/>
            <person name="Li L.J."/>
            <person name="Luo Y."/>
            <person name="Zhang J.Y."/>
            <person name="Wang M.Y."/>
            <person name="Cheng S.Y."/>
            <person name="Zhang Y.J."/>
            <person name="Wang X.M."/>
            <person name="Lu Y.Y."/>
            <person name="Wu N.P."/>
            <person name="Mei L.L."/>
            <person name="Wang Z.X."/>
        </authorList>
    </citation>
    <scope>NUCLEOTIDE SEQUENCE [LARGE SCALE GENOMIC DNA]</scope>
    <source>
        <strain evidence="2">ZJ0301</strain>
    </source>
</reference>
<evidence type="ECO:0000313" key="2">
    <source>
        <dbReference type="EMBL" id="ABA02253.1"/>
    </source>
</evidence>
<reference evidence="2 3" key="1">
    <citation type="journal article" date="2003" name="Chin. Med. J.">
        <title>Severe acute respiratory syndrome-associated coronavirus genotype and its characterization.</title>
        <authorList>
            <person name="Li L."/>
            <person name="Wang Z."/>
            <person name="Lu Y."/>
            <person name="Bao Q."/>
            <person name="Chen S."/>
            <person name="Wu N."/>
            <person name="Cheng S."/>
            <person name="Weng J."/>
            <person name="Zhang Y."/>
            <person name="Yan J."/>
            <person name="Mei L."/>
            <person name="Wang X."/>
            <person name="Zhu H."/>
            <person name="Yu Y."/>
            <person name="Zhang M."/>
            <person name="Li M."/>
            <person name="Yao J."/>
            <person name="Lu Q."/>
            <person name="Yao P."/>
            <person name="Bo X."/>
            <person name="Wo J."/>
            <person name="Wang S."/>
            <person name="Hu S."/>
        </authorList>
    </citation>
    <scope>NUCLEOTIDE SEQUENCE [LARGE SCALE GENOMIC DNA]</scope>
    <source>
        <strain evidence="2">ZJ0301</strain>
    </source>
</reference>
<keyword evidence="1" id="KW-0472">Membrane</keyword>